<dbReference type="PANTHER" id="PTHR44144">
    <property type="entry name" value="DNAJ HOMOLOG SUBFAMILY C MEMBER 9"/>
    <property type="match status" value="1"/>
</dbReference>
<feature type="region of interest" description="Disordered" evidence="1">
    <location>
        <begin position="281"/>
        <end position="367"/>
    </location>
</feature>
<organism evidence="3 4">
    <name type="scientific">Obba rivulosa</name>
    <dbReference type="NCBI Taxonomy" id="1052685"/>
    <lineage>
        <taxon>Eukaryota</taxon>
        <taxon>Fungi</taxon>
        <taxon>Dikarya</taxon>
        <taxon>Basidiomycota</taxon>
        <taxon>Agaricomycotina</taxon>
        <taxon>Agaricomycetes</taxon>
        <taxon>Polyporales</taxon>
        <taxon>Gelatoporiaceae</taxon>
        <taxon>Obba</taxon>
    </lineage>
</organism>
<dbReference type="GO" id="GO:0031072">
    <property type="term" value="F:heat shock protein binding"/>
    <property type="evidence" value="ECO:0007669"/>
    <property type="project" value="TreeGrafter"/>
</dbReference>
<name>A0A8E2DTY7_9APHY</name>
<dbReference type="EMBL" id="KV722335">
    <property type="protein sequence ID" value="OCH95549.1"/>
    <property type="molecule type" value="Genomic_DNA"/>
</dbReference>
<evidence type="ECO:0000313" key="4">
    <source>
        <dbReference type="Proteomes" id="UP000250043"/>
    </source>
</evidence>
<dbReference type="PRINTS" id="PR00625">
    <property type="entry name" value="JDOMAIN"/>
</dbReference>
<dbReference type="AlphaFoldDB" id="A0A8E2DTY7"/>
<dbReference type="PANTHER" id="PTHR44144:SF1">
    <property type="entry name" value="DNAJ HOMOLOG SUBFAMILY C MEMBER 9"/>
    <property type="match status" value="1"/>
</dbReference>
<dbReference type="PROSITE" id="PS00636">
    <property type="entry name" value="DNAJ_1"/>
    <property type="match status" value="1"/>
</dbReference>
<feature type="compositionally biased region" description="Acidic residues" evidence="1">
    <location>
        <begin position="245"/>
        <end position="256"/>
    </location>
</feature>
<gene>
    <name evidence="3" type="ORF">OBBRIDRAFT_883816</name>
</gene>
<evidence type="ECO:0000259" key="2">
    <source>
        <dbReference type="PROSITE" id="PS50076"/>
    </source>
</evidence>
<dbReference type="Pfam" id="PF00226">
    <property type="entry name" value="DnaJ"/>
    <property type="match status" value="1"/>
</dbReference>
<dbReference type="Proteomes" id="UP000250043">
    <property type="component" value="Unassembled WGS sequence"/>
</dbReference>
<feature type="compositionally biased region" description="Basic residues" evidence="1">
    <location>
        <begin position="354"/>
        <end position="367"/>
    </location>
</feature>
<proteinExistence type="predicted"/>
<dbReference type="InterPro" id="IPR036869">
    <property type="entry name" value="J_dom_sf"/>
</dbReference>
<dbReference type="OrthoDB" id="110024at2759"/>
<accession>A0A8E2DTY7</accession>
<feature type="domain" description="J" evidence="2">
    <location>
        <begin position="20"/>
        <end position="90"/>
    </location>
</feature>
<dbReference type="Pfam" id="PF23302">
    <property type="entry name" value="HTH_DNAJC9"/>
    <property type="match status" value="1"/>
</dbReference>
<dbReference type="GO" id="GO:0005634">
    <property type="term" value="C:nucleus"/>
    <property type="evidence" value="ECO:0007669"/>
    <property type="project" value="TreeGrafter"/>
</dbReference>
<dbReference type="InterPro" id="IPR018253">
    <property type="entry name" value="DnaJ_domain_CS"/>
</dbReference>
<keyword evidence="4" id="KW-1185">Reference proteome</keyword>
<sequence length="367" mass="40925">MMDDHEDPISQFFPDTENVDLYEVLGLASDAKPDEIKKAYRRLALVHHPDKHATADDAAKADASLKFQQIGFAYAVLGDEKRRQRYDRTGKTDEDFELGPGEDGWEAYFEQLFDKVTREKLDEMKKEYQGSAEEVEDLKKAYTETGGAIGEIMKHVPHSTHDDEARFIIIISSLIEKGELESLDAWTSSIKDEKAKLVRKKQSDREAKEAERLAKELGIWDEFYGSGKAGPRKGKEKAKGKEKEETEEGAEEEEEDHSALKALMMKRKKNMDGFFDSLAAKYADADKPKGKKGKKRGKAAADDEDEGSPKKKSKRGASPPPIDNEEFEQLQQKLFGEKAKSSGAGSAKPSSKGKGTKTRAAAGKKAR</sequence>
<dbReference type="CDD" id="cd06257">
    <property type="entry name" value="DnaJ"/>
    <property type="match status" value="1"/>
</dbReference>
<dbReference type="Gene3D" id="1.10.287.110">
    <property type="entry name" value="DnaJ domain"/>
    <property type="match status" value="1"/>
</dbReference>
<dbReference type="GO" id="GO:0005737">
    <property type="term" value="C:cytoplasm"/>
    <property type="evidence" value="ECO:0007669"/>
    <property type="project" value="TreeGrafter"/>
</dbReference>
<feature type="compositionally biased region" description="Low complexity" evidence="1">
    <location>
        <begin position="341"/>
        <end position="353"/>
    </location>
</feature>
<feature type="region of interest" description="Disordered" evidence="1">
    <location>
        <begin position="223"/>
        <end position="264"/>
    </location>
</feature>
<evidence type="ECO:0000256" key="1">
    <source>
        <dbReference type="SAM" id="MobiDB-lite"/>
    </source>
</evidence>
<dbReference type="SMART" id="SM00271">
    <property type="entry name" value="DnaJ"/>
    <property type="match status" value="1"/>
</dbReference>
<evidence type="ECO:0000313" key="3">
    <source>
        <dbReference type="EMBL" id="OCH95549.1"/>
    </source>
</evidence>
<dbReference type="SUPFAM" id="SSF46565">
    <property type="entry name" value="Chaperone J-domain"/>
    <property type="match status" value="1"/>
</dbReference>
<reference evidence="3 4" key="1">
    <citation type="submission" date="2016-07" db="EMBL/GenBank/DDBJ databases">
        <title>Draft genome of the white-rot fungus Obba rivulosa 3A-2.</title>
        <authorList>
            <consortium name="DOE Joint Genome Institute"/>
            <person name="Miettinen O."/>
            <person name="Riley R."/>
            <person name="Acob R."/>
            <person name="Barry K."/>
            <person name="Cullen D."/>
            <person name="De Vries R."/>
            <person name="Hainaut M."/>
            <person name="Hatakka A."/>
            <person name="Henrissat B."/>
            <person name="Hilden K."/>
            <person name="Kuo R."/>
            <person name="Labutti K."/>
            <person name="Lipzen A."/>
            <person name="Makela M.R."/>
            <person name="Sandor L."/>
            <person name="Spatafora J.W."/>
            <person name="Grigoriev I.V."/>
            <person name="Hibbett D.S."/>
        </authorList>
    </citation>
    <scope>NUCLEOTIDE SEQUENCE [LARGE SCALE GENOMIC DNA]</scope>
    <source>
        <strain evidence="3 4">3A-2</strain>
    </source>
</reference>
<protein>
    <submittedName>
        <fullName evidence="3">DnaJ-domain-containing protein</fullName>
    </submittedName>
</protein>
<dbReference type="InterPro" id="IPR056453">
    <property type="entry name" value="HTH_DNAJC9"/>
</dbReference>
<dbReference type="InterPro" id="IPR052594">
    <property type="entry name" value="J_domain-containing_protein"/>
</dbReference>
<dbReference type="InterPro" id="IPR001623">
    <property type="entry name" value="DnaJ_domain"/>
</dbReference>
<dbReference type="PROSITE" id="PS50076">
    <property type="entry name" value="DNAJ_2"/>
    <property type="match status" value="1"/>
</dbReference>
<feature type="compositionally biased region" description="Basic residues" evidence="1">
    <location>
        <begin position="289"/>
        <end position="298"/>
    </location>
</feature>